<comment type="similarity">
    <text evidence="1">Belongs to the outer membrane porin (Opr) (TC 1.B.25) family.</text>
</comment>
<evidence type="ECO:0000313" key="5">
    <source>
        <dbReference type="EMBL" id="QIC67871.1"/>
    </source>
</evidence>
<dbReference type="Proteomes" id="UP000503505">
    <property type="component" value="Chromosome"/>
</dbReference>
<protein>
    <submittedName>
        <fullName evidence="5">OprD family porin</fullName>
    </submittedName>
</protein>
<dbReference type="PANTHER" id="PTHR34596">
    <property type="entry name" value="CHITOPORIN"/>
    <property type="match status" value="1"/>
</dbReference>
<dbReference type="Pfam" id="PF03573">
    <property type="entry name" value="OprD"/>
    <property type="match status" value="1"/>
</dbReference>
<proteinExistence type="inferred from homology"/>
<dbReference type="RefSeq" id="WP_163171825.1">
    <property type="nucleotide sequence ID" value="NZ_CP044463.1"/>
</dbReference>
<keyword evidence="2" id="KW-0813">Transport</keyword>
<accession>A0AAE7BXE4</accession>
<organism evidence="5 6">
    <name type="scientific">Acinetobacter schindleri</name>
    <dbReference type="NCBI Taxonomy" id="108981"/>
    <lineage>
        <taxon>Bacteria</taxon>
        <taxon>Pseudomonadati</taxon>
        <taxon>Pseudomonadota</taxon>
        <taxon>Gammaproteobacteria</taxon>
        <taxon>Moraxellales</taxon>
        <taxon>Moraxellaceae</taxon>
        <taxon>Acinetobacter</taxon>
    </lineage>
</organism>
<reference evidence="5 6" key="1">
    <citation type="submission" date="2019-09" db="EMBL/GenBank/DDBJ databases">
        <title>Non-baumannii Acinetobacter spp. carrying blaNDM-1 isolated in China.</title>
        <authorList>
            <person name="Cui C."/>
            <person name="Chen C."/>
            <person name="Sun J."/>
            <person name="Liu Y."/>
        </authorList>
    </citation>
    <scope>NUCLEOTIDE SEQUENCE [LARGE SCALE GENOMIC DNA]</scope>
    <source>
        <strain evidence="5 6">HZE23-1</strain>
    </source>
</reference>
<evidence type="ECO:0000313" key="6">
    <source>
        <dbReference type="Proteomes" id="UP000503505"/>
    </source>
</evidence>
<dbReference type="EMBL" id="CP044463">
    <property type="protein sequence ID" value="QIC67871.1"/>
    <property type="molecule type" value="Genomic_DNA"/>
</dbReference>
<dbReference type="PANTHER" id="PTHR34596:SF2">
    <property type="entry name" value="CHITOPORIN"/>
    <property type="match status" value="1"/>
</dbReference>
<dbReference type="AlphaFoldDB" id="A0AAE7BXE4"/>
<gene>
    <name evidence="5" type="ORF">FSC10_11100</name>
</gene>
<dbReference type="InterPro" id="IPR005318">
    <property type="entry name" value="OM_porin_bac"/>
</dbReference>
<evidence type="ECO:0000256" key="2">
    <source>
        <dbReference type="ARBA" id="ARBA00022448"/>
    </source>
</evidence>
<dbReference type="InterPro" id="IPR023614">
    <property type="entry name" value="Porin_dom_sf"/>
</dbReference>
<sequence length="421" mass="46871">MKLSVLFLGAMASGFCYTAHANSFIDDSSVNLTARNFYFDRDYKENDPVNAARDWAQGFILKANSGYTPGLVGVGLDITALAGFNLAGSRADDYAGSGLLPVSSSGKIDQYGEIRWTAKAKVGNSTVHTGTLTPMFPVLFSSPARLFQQNYRGTHLQINEIENLKLHGLYVDRVNQRDSTDFEKIRVGNPNGRFDQAAASSGLYMLGGEYKLRENINTQVFHANLHDVYQQSFVGTKMKHDIGFAHLVSDLRLFVSEDSGQSLAGKIDNQHLGGLFGFQRGNGILSLGYMQSFGDTAMPTLAGSEPAVFLDSMSADFSNKDERVYSARFDYDFKDTPLSGLKFMTRYSKGIDIDLSKLVDEDYKQRALDTELSYHFNEGALKGLNLRLRHTRYRSDLPLVGQAFRPGDETRLNVDYTWKFK</sequence>
<name>A0AAE7BXE4_9GAMM</name>
<dbReference type="GO" id="GO:0016020">
    <property type="term" value="C:membrane"/>
    <property type="evidence" value="ECO:0007669"/>
    <property type="project" value="InterPro"/>
</dbReference>
<feature type="chain" id="PRO_5042131589" evidence="4">
    <location>
        <begin position="22"/>
        <end position="421"/>
    </location>
</feature>
<evidence type="ECO:0000256" key="4">
    <source>
        <dbReference type="SAM" id="SignalP"/>
    </source>
</evidence>
<dbReference type="Gene3D" id="2.40.160.10">
    <property type="entry name" value="Porin"/>
    <property type="match status" value="1"/>
</dbReference>
<dbReference type="GO" id="GO:0015288">
    <property type="term" value="F:porin activity"/>
    <property type="evidence" value="ECO:0007669"/>
    <property type="project" value="TreeGrafter"/>
</dbReference>
<feature type="signal peptide" evidence="4">
    <location>
        <begin position="1"/>
        <end position="21"/>
    </location>
</feature>
<evidence type="ECO:0000256" key="3">
    <source>
        <dbReference type="ARBA" id="ARBA00022729"/>
    </source>
</evidence>
<keyword evidence="3 4" id="KW-0732">Signal</keyword>
<evidence type="ECO:0000256" key="1">
    <source>
        <dbReference type="ARBA" id="ARBA00009075"/>
    </source>
</evidence>